<feature type="chain" id="PRO_5045583009" evidence="2">
    <location>
        <begin position="25"/>
        <end position="517"/>
    </location>
</feature>
<protein>
    <submittedName>
        <fullName evidence="3">Uncharacterized protein</fullName>
    </submittedName>
</protein>
<evidence type="ECO:0000313" key="3">
    <source>
        <dbReference type="EMBL" id="UUY02033.1"/>
    </source>
</evidence>
<evidence type="ECO:0000256" key="1">
    <source>
        <dbReference type="SAM" id="MobiDB-lite"/>
    </source>
</evidence>
<gene>
    <name evidence="3" type="ORF">LRS13_15065</name>
</gene>
<name>A0ABY5PBP4_9ACTN</name>
<feature type="signal peptide" evidence="2">
    <location>
        <begin position="1"/>
        <end position="24"/>
    </location>
</feature>
<feature type="region of interest" description="Disordered" evidence="1">
    <location>
        <begin position="167"/>
        <end position="186"/>
    </location>
</feature>
<evidence type="ECO:0000256" key="2">
    <source>
        <dbReference type="SAM" id="SignalP"/>
    </source>
</evidence>
<sequence length="517" mass="55582">MTRRITSLLTMLLLGAVTPPAASALQLGDPRPVPGVSGFHSFGPAVSNPEGTLLLDGRGSVALRTPRGRWLVRRAAAAVALPIEQGGFMLLSGSGTTVRSQILRADGRLEAPQDALTDARLVWEGDYETRLWQAAANGAGTIVVASRTARTTDVSGGVVAAIRDPGGTFSSQQLLSPPTPGSRDIQNTVLISPVSSAGGASVGWALEDASNPPDRGMQTPWRQATRERAGEPLTVQPGEGTGPFALPPGDGPPAVWNLDSPIPAGARSVRMYDDRGHVIEVGRDVMDICAQPFAECDHVAVVPDSRPPALTFVVNVFEFASTISTEAEMEAEAARPIEGRWVAFRRPDGTYTRPQRVTYTVDYSEALIATSGRLQLAGAVEGRLRLTPVGPKPAAAPARPIAAKEAETRGRRLTAYLSCTRRCTIRAVARYARGPSVSAFAHPAIYPRRKRRTLDPHERASVDVTLPARLRARRIVLTLTARDVVGRQRKRTFVYERGRRTGDVRAWRLRRSTADTA</sequence>
<keyword evidence="4" id="KW-1185">Reference proteome</keyword>
<organism evidence="3 4">
    <name type="scientific">Svornostia abyssi</name>
    <dbReference type="NCBI Taxonomy" id="2898438"/>
    <lineage>
        <taxon>Bacteria</taxon>
        <taxon>Bacillati</taxon>
        <taxon>Actinomycetota</taxon>
        <taxon>Thermoleophilia</taxon>
        <taxon>Solirubrobacterales</taxon>
        <taxon>Baekduiaceae</taxon>
        <taxon>Svornostia</taxon>
    </lineage>
</organism>
<dbReference type="EMBL" id="CP088295">
    <property type="protein sequence ID" value="UUY02033.1"/>
    <property type="molecule type" value="Genomic_DNA"/>
</dbReference>
<accession>A0ABY5PBP4</accession>
<evidence type="ECO:0000313" key="4">
    <source>
        <dbReference type="Proteomes" id="UP001058860"/>
    </source>
</evidence>
<dbReference type="RefSeq" id="WP_353862572.1">
    <property type="nucleotide sequence ID" value="NZ_CP088295.1"/>
</dbReference>
<dbReference type="Proteomes" id="UP001058860">
    <property type="component" value="Chromosome"/>
</dbReference>
<feature type="region of interest" description="Disordered" evidence="1">
    <location>
        <begin position="204"/>
        <end position="248"/>
    </location>
</feature>
<proteinExistence type="predicted"/>
<keyword evidence="2" id="KW-0732">Signal</keyword>
<reference evidence="4" key="1">
    <citation type="submission" date="2021-11" db="EMBL/GenBank/DDBJ databases">
        <title>Cultivation dependent microbiological survey of springs from the worlds oldest radium mine currently devoted to the extraction of radon-saturated water.</title>
        <authorList>
            <person name="Kapinusova G."/>
            <person name="Smrhova T."/>
            <person name="Strejcek M."/>
            <person name="Suman J."/>
            <person name="Jani K."/>
            <person name="Pajer P."/>
            <person name="Uhlik O."/>
        </authorList>
    </citation>
    <scope>NUCLEOTIDE SEQUENCE [LARGE SCALE GENOMIC DNA]</scope>
    <source>
        <strain evidence="4">J379</strain>
    </source>
</reference>